<evidence type="ECO:0000313" key="3">
    <source>
        <dbReference type="Proteomes" id="UP000014540"/>
    </source>
</evidence>
<name>S3W6E0_9LEPT</name>
<gene>
    <name evidence="2" type="ORF">LEP1GSC058_0317</name>
</gene>
<keyword evidence="1" id="KW-0812">Transmembrane</keyword>
<keyword evidence="1" id="KW-1133">Transmembrane helix</keyword>
<dbReference type="OrthoDB" id="342161at2"/>
<proteinExistence type="predicted"/>
<evidence type="ECO:0000256" key="1">
    <source>
        <dbReference type="SAM" id="Phobius"/>
    </source>
</evidence>
<reference evidence="2" key="1">
    <citation type="submission" date="2013-04" db="EMBL/GenBank/DDBJ databases">
        <authorList>
            <person name="Harkins D.M."/>
            <person name="Durkin A.S."/>
            <person name="Selengut J.D."/>
            <person name="Sanka R."/>
            <person name="DePew J."/>
            <person name="Purushe J."/>
            <person name="Ahmed A."/>
            <person name="van der Linden H."/>
            <person name="Goris M.G.A."/>
            <person name="Hartskeerl R.A."/>
            <person name="Vinetz J.M."/>
            <person name="Sutton G.G."/>
            <person name="Nelson W.C."/>
            <person name="Fouts D.E."/>
        </authorList>
    </citation>
    <scope>NUCLEOTIDE SEQUENCE [LARGE SCALE GENOMIC DNA]</scope>
    <source>
        <strain evidence="2">BUT 6</strain>
    </source>
</reference>
<sequence length="411" mass="46892">MNALSLIKIFLRAYSKVVFDLPLWRIPKRIASDKALAQSMNRWRDRFVEIRLHVFSLKIGGLAFLFFLTYPLYSQEKDRWGELIKENTAVSLEEKQRQEDLEKEKYGTKYFSLNPGISISHTEAAIRRGDYVGLMTQSHYVKPNLFLEIKSRDFKISDWFGFQFLNSTSTFEMDNQEVDSLPDNITFNNFGLVNFINTRLQNRTKREDLGTDIKGFYSLLLPVIYLGKSNSDGFRLGVGGGIGYLEANGDLYIKNRNQPFLALSSVDSSGNFNTQEYVQNLGLYNYSAGLKDPLMLMNSLNNSTGYNQQTFAAIVLADGYTSRKLDLLTFNQLVFNLGVDPYSAAFLSYKPKTKEHISNRDALALNAFLEFPTIYGIKSKLSYTVISAHIQNQFHASLTNVTISAFYPIQF</sequence>
<comment type="caution">
    <text evidence="2">The sequence shown here is derived from an EMBL/GenBank/DDBJ whole genome shotgun (WGS) entry which is preliminary data.</text>
</comment>
<dbReference type="STRING" id="1193011.LEP1GSC058_0317"/>
<feature type="transmembrane region" description="Helical" evidence="1">
    <location>
        <begin position="50"/>
        <end position="73"/>
    </location>
</feature>
<accession>S3W6E0</accession>
<dbReference type="Proteomes" id="UP000014540">
    <property type="component" value="Unassembled WGS sequence"/>
</dbReference>
<keyword evidence="1" id="KW-0472">Membrane</keyword>
<protein>
    <submittedName>
        <fullName evidence="2">Uncharacterized protein</fullName>
    </submittedName>
</protein>
<dbReference type="EMBL" id="AKWZ02000002">
    <property type="protein sequence ID" value="EPG75707.1"/>
    <property type="molecule type" value="Genomic_DNA"/>
</dbReference>
<dbReference type="AlphaFoldDB" id="S3W6E0"/>
<evidence type="ECO:0000313" key="2">
    <source>
        <dbReference type="EMBL" id="EPG75707.1"/>
    </source>
</evidence>
<organism evidence="2 3">
    <name type="scientific">Leptospira fainei serovar Hurstbridge str. BUT 6</name>
    <dbReference type="NCBI Taxonomy" id="1193011"/>
    <lineage>
        <taxon>Bacteria</taxon>
        <taxon>Pseudomonadati</taxon>
        <taxon>Spirochaetota</taxon>
        <taxon>Spirochaetia</taxon>
        <taxon>Leptospirales</taxon>
        <taxon>Leptospiraceae</taxon>
        <taxon>Leptospira</taxon>
    </lineage>
</organism>
<keyword evidence="3" id="KW-1185">Reference proteome</keyword>
<dbReference type="RefSeq" id="WP_016547829.1">
    <property type="nucleotide sequence ID" value="NZ_AKWZ02000002.1"/>
</dbReference>